<reference evidence="7 8" key="1">
    <citation type="submission" date="2018-08" db="EMBL/GenBank/DDBJ databases">
        <title>Aphanomyces genome sequencing and annotation.</title>
        <authorList>
            <person name="Minardi D."/>
            <person name="Oidtmann B."/>
            <person name="Van Der Giezen M."/>
            <person name="Studholme D.J."/>
        </authorList>
    </citation>
    <scope>NUCLEOTIDE SEQUENCE [LARGE SCALE GENOMIC DNA]</scope>
    <source>
        <strain evidence="7 8">NJM0002</strain>
    </source>
</reference>
<gene>
    <name evidence="7" type="ORF">DYB32_008569</name>
</gene>
<feature type="compositionally biased region" description="Basic and acidic residues" evidence="4">
    <location>
        <begin position="72"/>
        <end position="85"/>
    </location>
</feature>
<feature type="repeat" description="ANK" evidence="3">
    <location>
        <begin position="472"/>
        <end position="504"/>
    </location>
</feature>
<dbReference type="Proteomes" id="UP000285060">
    <property type="component" value="Unassembled WGS sequence"/>
</dbReference>
<feature type="repeat" description="ANK" evidence="3">
    <location>
        <begin position="543"/>
        <end position="567"/>
    </location>
</feature>
<dbReference type="InterPro" id="IPR036770">
    <property type="entry name" value="Ankyrin_rpt-contain_sf"/>
</dbReference>
<feature type="region of interest" description="Disordered" evidence="4">
    <location>
        <begin position="35"/>
        <end position="115"/>
    </location>
</feature>
<feature type="region of interest" description="Disordered" evidence="4">
    <location>
        <begin position="789"/>
        <end position="815"/>
    </location>
</feature>
<evidence type="ECO:0000313" key="8">
    <source>
        <dbReference type="Proteomes" id="UP000285060"/>
    </source>
</evidence>
<dbReference type="Pfam" id="PF13676">
    <property type="entry name" value="TIR_2"/>
    <property type="match status" value="1"/>
</dbReference>
<feature type="repeat" description="ANK" evidence="3">
    <location>
        <begin position="612"/>
        <end position="644"/>
    </location>
</feature>
<evidence type="ECO:0000256" key="4">
    <source>
        <dbReference type="SAM" id="MobiDB-lite"/>
    </source>
</evidence>
<dbReference type="SMART" id="SM00248">
    <property type="entry name" value="ANK"/>
    <property type="match status" value="7"/>
</dbReference>
<dbReference type="InterPro" id="IPR035897">
    <property type="entry name" value="Toll_tir_struct_dom_sf"/>
</dbReference>
<feature type="transmembrane region" description="Helical" evidence="5">
    <location>
        <begin position="169"/>
        <end position="188"/>
    </location>
</feature>
<dbReference type="Pfam" id="PF00023">
    <property type="entry name" value="Ank"/>
    <property type="match status" value="1"/>
</dbReference>
<keyword evidence="5" id="KW-0812">Transmembrane</keyword>
<feature type="repeat" description="ANK" evidence="3">
    <location>
        <begin position="510"/>
        <end position="542"/>
    </location>
</feature>
<evidence type="ECO:0000313" key="7">
    <source>
        <dbReference type="EMBL" id="RHY24999.1"/>
    </source>
</evidence>
<dbReference type="PANTHER" id="PTHR24198:SF165">
    <property type="entry name" value="ANKYRIN REPEAT-CONTAINING PROTEIN-RELATED"/>
    <property type="match status" value="1"/>
</dbReference>
<feature type="compositionally biased region" description="Polar residues" evidence="4">
    <location>
        <begin position="62"/>
        <end position="71"/>
    </location>
</feature>
<dbReference type="Pfam" id="PF12796">
    <property type="entry name" value="Ank_2"/>
    <property type="match status" value="1"/>
</dbReference>
<keyword evidence="1" id="KW-0677">Repeat</keyword>
<feature type="repeat" description="ANK" evidence="3">
    <location>
        <begin position="577"/>
        <end position="611"/>
    </location>
</feature>
<feature type="repeat" description="ANK" evidence="3">
    <location>
        <begin position="398"/>
        <end position="426"/>
    </location>
</feature>
<evidence type="ECO:0000256" key="1">
    <source>
        <dbReference type="ARBA" id="ARBA00022737"/>
    </source>
</evidence>
<dbReference type="SUPFAM" id="SSF48403">
    <property type="entry name" value="Ankyrin repeat"/>
    <property type="match status" value="1"/>
</dbReference>
<dbReference type="AlphaFoldDB" id="A0A3R7A454"/>
<evidence type="ECO:0000256" key="3">
    <source>
        <dbReference type="PROSITE-ProRule" id="PRU00023"/>
    </source>
</evidence>
<organism evidence="7 8">
    <name type="scientific">Aphanomyces invadans</name>
    <dbReference type="NCBI Taxonomy" id="157072"/>
    <lineage>
        <taxon>Eukaryota</taxon>
        <taxon>Sar</taxon>
        <taxon>Stramenopiles</taxon>
        <taxon>Oomycota</taxon>
        <taxon>Saprolegniomycetes</taxon>
        <taxon>Saprolegniales</taxon>
        <taxon>Verrucalvaceae</taxon>
        <taxon>Aphanomyces</taxon>
    </lineage>
</organism>
<dbReference type="PROSITE" id="PS50297">
    <property type="entry name" value="ANK_REP_REGION"/>
    <property type="match status" value="4"/>
</dbReference>
<dbReference type="PROSITE" id="PS50088">
    <property type="entry name" value="ANK_REPEAT"/>
    <property type="match status" value="7"/>
</dbReference>
<feature type="transmembrane region" description="Helical" evidence="5">
    <location>
        <begin position="208"/>
        <end position="232"/>
    </location>
</feature>
<dbReference type="PANTHER" id="PTHR24198">
    <property type="entry name" value="ANKYRIN REPEAT AND PROTEIN KINASE DOMAIN-CONTAINING PROTEIN"/>
    <property type="match status" value="1"/>
</dbReference>
<feature type="transmembrane region" description="Helical" evidence="5">
    <location>
        <begin position="127"/>
        <end position="149"/>
    </location>
</feature>
<dbReference type="Gene3D" id="3.40.50.10140">
    <property type="entry name" value="Toll/interleukin-1 receptor homology (TIR) domain"/>
    <property type="match status" value="1"/>
</dbReference>
<dbReference type="InterPro" id="IPR000157">
    <property type="entry name" value="TIR_dom"/>
</dbReference>
<dbReference type="Pfam" id="PF13637">
    <property type="entry name" value="Ank_4"/>
    <property type="match status" value="1"/>
</dbReference>
<keyword evidence="8" id="KW-1185">Reference proteome</keyword>
<evidence type="ECO:0000259" key="6">
    <source>
        <dbReference type="Pfam" id="PF13676"/>
    </source>
</evidence>
<keyword evidence="2 3" id="KW-0040">ANK repeat</keyword>
<dbReference type="InterPro" id="IPR002110">
    <property type="entry name" value="Ankyrin_rpt"/>
</dbReference>
<dbReference type="PRINTS" id="PR01415">
    <property type="entry name" value="ANKYRIN"/>
</dbReference>
<dbReference type="EMBL" id="QUSY01001425">
    <property type="protein sequence ID" value="RHY24999.1"/>
    <property type="molecule type" value="Genomic_DNA"/>
</dbReference>
<keyword evidence="5" id="KW-1133">Transmembrane helix</keyword>
<feature type="compositionally biased region" description="Pro residues" evidence="4">
    <location>
        <begin position="794"/>
        <end position="807"/>
    </location>
</feature>
<dbReference type="VEuPathDB" id="FungiDB:H310_11953"/>
<evidence type="ECO:0000256" key="5">
    <source>
        <dbReference type="SAM" id="Phobius"/>
    </source>
</evidence>
<accession>A0A3R7A454</accession>
<dbReference type="GO" id="GO:0007165">
    <property type="term" value="P:signal transduction"/>
    <property type="evidence" value="ECO:0007669"/>
    <property type="project" value="InterPro"/>
</dbReference>
<proteinExistence type="predicted"/>
<feature type="domain" description="TIR" evidence="6">
    <location>
        <begin position="671"/>
        <end position="743"/>
    </location>
</feature>
<feature type="repeat" description="ANK" evidence="3">
    <location>
        <begin position="326"/>
        <end position="358"/>
    </location>
</feature>
<protein>
    <recommendedName>
        <fullName evidence="6">TIR domain-containing protein</fullName>
    </recommendedName>
</protein>
<sequence>MESPCTSPAVPRLYSVTHSSSEDILLVTDKGVRIQHGPMSLSGENPGANTHDELSPEEENINHNSTRSSWSYHDHQLRINKDDPSPRPLTPVHSEHLSASNVQRRRNTKTRSTPEGSFASLLRNSFFAFRLISSSLVLVVVATACVVLHEIAPSTHHWCANLADATKYSHVVAISTLANAILVIPALLPSYCGLYRVSKARKVIRRPFLQVCEIVVVGQLVVYIIQFLLWAFKMFQVPTCPAEVFAPSDTLTRVVIYLKLWSILPCGLLIWWQVTMFCLFRTHLKLQIGSANDSRHSANLKGWLKRYISFPIPFQPRLWLWSFATSRKNPLHVAVARGDCAMIELFLKFRFDVNALDKVARVNFNFGLFFKWTRLLVTTQDYLQGVNEWVFLSVLVPPLHVAVQQGQIEAVRTLLKHHANVNTLPRASFYWQAAVKPAIFFADHVQVDFDQRNVLTFRTAQSTLLEEHGSDVALTPLHAAAASNNAAKLDAFLRRGVDPDTLGELVTGIYKRTALHWAAISGSAACVLRLLAHKANPEAKDRDGRTPLHWAARNNHLEVVQVLLMQGQANPNTLDYDGSPVLYFAAGAEGVSAEVVSALVEAGANLAYTDAQGNTPLHIALINENRTTAVSLLRNGADITATNMEGRRAVDCTTSTELQFAVKKEAGARDVMISYTHAHSSLAKGVRDYLSEHARMTCWMDTMDPSGIGGGAVWREEIARGIFHAKVVVAVVCDGYSRSDDVERYVPPEHILPFESFDPKNPVIPDHVLTVIRQAMQTKQSNAVVALPSLQSSPPSPQMQPLAPPPSSTTTTCSNSLHDASPHIPTGNATTDNPIVFVCYTTRETSMLERIVDALPTRGYAARLASAPIAALDFQDDWDATSMDVASSVVVVLGQTWSQDEAALDGLKRLLSRAARCMTHVVPVVEGGQCLDFSRLYSLSRTLWFPFVDGVDCHLSFDHLMAELMLELPLMAFAPTGKAAKSSRGGDTSIHFYTDTADNDGDVHGAGRSIFNLDRV</sequence>
<evidence type="ECO:0000256" key="2">
    <source>
        <dbReference type="ARBA" id="ARBA00023043"/>
    </source>
</evidence>
<comment type="caution">
    <text evidence="7">The sequence shown here is derived from an EMBL/GenBank/DDBJ whole genome shotgun (WGS) entry which is preliminary data.</text>
</comment>
<name>A0A3R7A454_9STRA</name>
<keyword evidence="5" id="KW-0472">Membrane</keyword>
<dbReference type="Gene3D" id="1.25.40.20">
    <property type="entry name" value="Ankyrin repeat-containing domain"/>
    <property type="match status" value="3"/>
</dbReference>